<dbReference type="EMBL" id="CP133622">
    <property type="protein sequence ID" value="WMV53893.1"/>
    <property type="molecule type" value="Genomic_DNA"/>
</dbReference>
<proteinExistence type="predicted"/>
<protein>
    <recommendedName>
        <fullName evidence="3">RNase H type-1 domain-containing protein</fullName>
    </recommendedName>
</protein>
<evidence type="ECO:0000313" key="1">
    <source>
        <dbReference type="EMBL" id="WMV53893.1"/>
    </source>
</evidence>
<reference evidence="1" key="1">
    <citation type="submission" date="2023-08" db="EMBL/GenBank/DDBJ databases">
        <title>A de novo genome assembly of Solanum verrucosum Schlechtendal, a Mexican diploid species geographically isolated from the other diploid A-genome species in potato relatives.</title>
        <authorList>
            <person name="Hosaka K."/>
        </authorList>
    </citation>
    <scope>NUCLEOTIDE SEQUENCE</scope>
    <source>
        <tissue evidence="1">Young leaves</tissue>
    </source>
</reference>
<evidence type="ECO:0000313" key="2">
    <source>
        <dbReference type="Proteomes" id="UP001234989"/>
    </source>
</evidence>
<accession>A0AAF0UZ34</accession>
<organism evidence="1 2">
    <name type="scientific">Solanum verrucosum</name>
    <dbReference type="NCBI Taxonomy" id="315347"/>
    <lineage>
        <taxon>Eukaryota</taxon>
        <taxon>Viridiplantae</taxon>
        <taxon>Streptophyta</taxon>
        <taxon>Embryophyta</taxon>
        <taxon>Tracheophyta</taxon>
        <taxon>Spermatophyta</taxon>
        <taxon>Magnoliopsida</taxon>
        <taxon>eudicotyledons</taxon>
        <taxon>Gunneridae</taxon>
        <taxon>Pentapetalae</taxon>
        <taxon>asterids</taxon>
        <taxon>lamiids</taxon>
        <taxon>Solanales</taxon>
        <taxon>Solanaceae</taxon>
        <taxon>Solanoideae</taxon>
        <taxon>Solaneae</taxon>
        <taxon>Solanum</taxon>
    </lineage>
</organism>
<dbReference type="AlphaFoldDB" id="A0AAF0UZ34"/>
<evidence type="ECO:0008006" key="3">
    <source>
        <dbReference type="Google" id="ProtNLM"/>
    </source>
</evidence>
<keyword evidence="2" id="KW-1185">Reference proteome</keyword>
<gene>
    <name evidence="1" type="ORF">MTR67_047278</name>
</gene>
<dbReference type="Proteomes" id="UP001234989">
    <property type="component" value="Chromosome 11"/>
</dbReference>
<name>A0AAF0UZ34_SOLVR</name>
<sequence length="90" mass="10398">MVNIIEGRWEIPWSLSLEVNTINELMRIVSARVQHSLREGNTLADFLTNLVFIFAGGFQYNQFQELPSEVKRIINLDKVGTPHIRRISTD</sequence>